<evidence type="ECO:0000259" key="5">
    <source>
        <dbReference type="Pfam" id="PF14508"/>
    </source>
</evidence>
<dbReference type="PANTHER" id="PTHR35803">
    <property type="entry name" value="GLUCAN 1,4-ALPHA-GLUCOSIDASE SUSB-RELATED"/>
    <property type="match status" value="1"/>
</dbReference>
<dbReference type="InterPro" id="IPR029483">
    <property type="entry name" value="GH97_C"/>
</dbReference>
<accession>A0A151AAG2</accession>
<keyword evidence="1 7" id="KW-0378">Hydrolase</keyword>
<dbReference type="SUPFAM" id="SSF51445">
    <property type="entry name" value="(Trans)glycosidases"/>
    <property type="match status" value="1"/>
</dbReference>
<dbReference type="Pfam" id="PF14508">
    <property type="entry name" value="GH97_N"/>
    <property type="match status" value="1"/>
</dbReference>
<dbReference type="Gene3D" id="2.60.40.1180">
    <property type="entry name" value="Golgi alpha-mannosidase II"/>
    <property type="match status" value="1"/>
</dbReference>
<evidence type="ECO:0000256" key="1">
    <source>
        <dbReference type="ARBA" id="ARBA00022801"/>
    </source>
</evidence>
<proteinExistence type="predicted"/>
<feature type="domain" description="Glycosyl-hydrolase 97 N-terminal" evidence="5">
    <location>
        <begin position="73"/>
        <end position="357"/>
    </location>
</feature>
<sequence length="699" mass="77620">MVNTDRHGKKLRKDTSNGRKIVDEAEESNHLPITRRSVLQGAAALGPVAGIASIDEFSRPAAATSDNREPVSIASPDESIEATVELGPSTDLNDDLPSGQIASLTVDYDETTVIEPSPLGITTYMGQFVTSLSLENQHVETVTQEYETIGGDESGPQTLHARIGLLTFGSPNGVMQLELAVSNEGVAYRYHLPGEGHVLVDKEVSAFQIPEGSTAWLHEFANNYEGLWEEKDVESAGGNFAFPCLFEVDDETYTLVTEANVNGSYCASHLAAYAPPENGESEPRPGIKDDQDEIVPGNEEFDYDENSTLFELRFAGTYGLPQVVDTTLPLATPWRVAIVGDLPTVVESDLVAALSDPSEVEDTSWIKPGIVNWSWWSDGDSPRDFETQKEYVDYAAEQGWEYTLVDRGWRREWMPDLVEYANERDVGIIAWMVWYDLDTETKRERLLSQLKSWGVSGIKIDYMNADRQDRMQWYDDILEATAKHELLVNFHGSTLPKGRRRTWPHLLTSEAVRGAESYGWEEMPPSHNLILPYTRNVVGPMDYTPVTLSSRYEDAERAAETTRGHELALSVVFQSDLQHLADSVESYRSYPVAEQFLSEVAAVWDETIFIDGYPGEEITVARCDGTQWFIGHISAGDRHTTKIPLSFLPDDQQYNIIISSDTPSTSSLHSRTQVSTADATISVSVPENGGFVAQLSPRD</sequence>
<dbReference type="EMBL" id="LTAZ01000013">
    <property type="protein sequence ID" value="KYH24540.1"/>
    <property type="molecule type" value="Genomic_DNA"/>
</dbReference>
<evidence type="ECO:0000313" key="7">
    <source>
        <dbReference type="EMBL" id="KYH24540.1"/>
    </source>
</evidence>
<reference evidence="7 8" key="1">
    <citation type="submission" date="2016-02" db="EMBL/GenBank/DDBJ databases">
        <title>Genome sequence of Halalkalicoccus paucihalophilus DSM 24557.</title>
        <authorList>
            <person name="Poehlein A."/>
            <person name="Daniel R."/>
        </authorList>
    </citation>
    <scope>NUCLEOTIDE SEQUENCE [LARGE SCALE GENOMIC DNA]</scope>
    <source>
        <strain evidence="7 8">DSM 24557</strain>
    </source>
</reference>
<dbReference type="InterPro" id="IPR006311">
    <property type="entry name" value="TAT_signal"/>
</dbReference>
<dbReference type="InterPro" id="IPR014718">
    <property type="entry name" value="GH-type_carb-bd"/>
</dbReference>
<evidence type="ECO:0000256" key="2">
    <source>
        <dbReference type="ARBA" id="ARBA00023295"/>
    </source>
</evidence>
<dbReference type="Pfam" id="PF14509">
    <property type="entry name" value="GH97_C"/>
    <property type="match status" value="1"/>
</dbReference>
<organism evidence="7 8">
    <name type="scientific">Halalkalicoccus paucihalophilus</name>
    <dbReference type="NCBI Taxonomy" id="1008153"/>
    <lineage>
        <taxon>Archaea</taxon>
        <taxon>Methanobacteriati</taxon>
        <taxon>Methanobacteriota</taxon>
        <taxon>Stenosarchaea group</taxon>
        <taxon>Halobacteria</taxon>
        <taxon>Halobacteriales</taxon>
        <taxon>Halococcaceae</taxon>
        <taxon>Halalkalicoccus</taxon>
    </lineage>
</organism>
<protein>
    <submittedName>
        <fullName evidence="7">Glycoside hydrolase 97</fullName>
    </submittedName>
</protein>
<dbReference type="InterPro" id="IPR019563">
    <property type="entry name" value="GH97_catalytic"/>
</dbReference>
<dbReference type="AlphaFoldDB" id="A0A151AAG2"/>
<feature type="domain" description="Glycosyl-hydrolase 97 catalytic" evidence="4">
    <location>
        <begin position="370"/>
        <end position="512"/>
    </location>
</feature>
<evidence type="ECO:0000313" key="8">
    <source>
        <dbReference type="Proteomes" id="UP000075321"/>
    </source>
</evidence>
<dbReference type="InterPro" id="IPR029486">
    <property type="entry name" value="GH97_N"/>
</dbReference>
<evidence type="ECO:0000259" key="6">
    <source>
        <dbReference type="Pfam" id="PF14509"/>
    </source>
</evidence>
<dbReference type="GO" id="GO:0030246">
    <property type="term" value="F:carbohydrate binding"/>
    <property type="evidence" value="ECO:0007669"/>
    <property type="project" value="InterPro"/>
</dbReference>
<feature type="region of interest" description="Disordered" evidence="3">
    <location>
        <begin position="1"/>
        <end position="28"/>
    </location>
</feature>
<dbReference type="RefSeq" id="WP_084383842.1">
    <property type="nucleotide sequence ID" value="NZ_LTAZ01000013.1"/>
</dbReference>
<dbReference type="OrthoDB" id="18576at2157"/>
<dbReference type="InterPro" id="IPR013780">
    <property type="entry name" value="Glyco_hydro_b"/>
</dbReference>
<dbReference type="PROSITE" id="PS51318">
    <property type="entry name" value="TAT"/>
    <property type="match status" value="1"/>
</dbReference>
<keyword evidence="2" id="KW-0326">Glycosidase</keyword>
<dbReference type="InterPro" id="IPR013785">
    <property type="entry name" value="Aldolase_TIM"/>
</dbReference>
<feature type="compositionally biased region" description="Basic and acidic residues" evidence="3">
    <location>
        <begin position="13"/>
        <end position="28"/>
    </location>
</feature>
<evidence type="ECO:0000259" key="4">
    <source>
        <dbReference type="Pfam" id="PF10566"/>
    </source>
</evidence>
<dbReference type="Gene3D" id="2.70.98.10">
    <property type="match status" value="1"/>
</dbReference>
<dbReference type="PANTHER" id="PTHR35803:SF2">
    <property type="entry name" value="RETAINING ALPHA-GALACTOSIDASE"/>
    <property type="match status" value="1"/>
</dbReference>
<keyword evidence="8" id="KW-1185">Reference proteome</keyword>
<dbReference type="InterPro" id="IPR052720">
    <property type="entry name" value="Glycosyl_hydrolase_97"/>
</dbReference>
<name>A0A151AAG2_9EURY</name>
<gene>
    <name evidence="7" type="ORF">HAPAU_35230</name>
</gene>
<evidence type="ECO:0000256" key="3">
    <source>
        <dbReference type="SAM" id="MobiDB-lite"/>
    </source>
</evidence>
<dbReference type="Pfam" id="PF10566">
    <property type="entry name" value="Glyco_hydro_97"/>
    <property type="match status" value="1"/>
</dbReference>
<dbReference type="InterPro" id="IPR017853">
    <property type="entry name" value="GH"/>
</dbReference>
<dbReference type="Proteomes" id="UP000075321">
    <property type="component" value="Unassembled WGS sequence"/>
</dbReference>
<dbReference type="GO" id="GO:0016798">
    <property type="term" value="F:hydrolase activity, acting on glycosyl bonds"/>
    <property type="evidence" value="ECO:0007669"/>
    <property type="project" value="UniProtKB-KW"/>
</dbReference>
<dbReference type="Gene3D" id="3.20.20.70">
    <property type="entry name" value="Aldolase class I"/>
    <property type="match status" value="1"/>
</dbReference>
<dbReference type="PATRIC" id="fig|1008153.3.peg.3715"/>
<comment type="caution">
    <text evidence="7">The sequence shown here is derived from an EMBL/GenBank/DDBJ whole genome shotgun (WGS) entry which is preliminary data.</text>
</comment>
<feature type="domain" description="Glycosyl-hydrolase 97 C-terminal oligomerisation" evidence="6">
    <location>
        <begin position="603"/>
        <end position="695"/>
    </location>
</feature>